<dbReference type="InterPro" id="IPR039422">
    <property type="entry name" value="MarR/SlyA-like"/>
</dbReference>
<sequence>MFFRGDTIPNRAARSPERGTELAKRNKSQLSVQVLKKFRIIFGSVRQHFREVEESCGVTGSQLWILQEVAKTPDIGVSELAERLSIHQSTCSQLVEKLVAHGLVIKERSKEDQRRVGLRLTEAASKILKNAPGPAEGILPEALQGLSESALLALDRSLVEVIGQLSVKDDKLADKPLSDL</sequence>
<dbReference type="PROSITE" id="PS50995">
    <property type="entry name" value="HTH_MARR_2"/>
    <property type="match status" value="1"/>
</dbReference>
<dbReference type="InterPro" id="IPR036388">
    <property type="entry name" value="WH-like_DNA-bd_sf"/>
</dbReference>
<evidence type="ECO:0000259" key="2">
    <source>
        <dbReference type="PROSITE" id="PS50995"/>
    </source>
</evidence>
<accession>A0A1J5S7T4</accession>
<comment type="caution">
    <text evidence="3">The sequence shown here is derived from an EMBL/GenBank/DDBJ whole genome shotgun (WGS) entry which is preliminary data.</text>
</comment>
<dbReference type="PANTHER" id="PTHR33164:SF43">
    <property type="entry name" value="HTH-TYPE TRANSCRIPTIONAL REPRESSOR YETL"/>
    <property type="match status" value="1"/>
</dbReference>
<organism evidence="3">
    <name type="scientific">mine drainage metagenome</name>
    <dbReference type="NCBI Taxonomy" id="410659"/>
    <lineage>
        <taxon>unclassified sequences</taxon>
        <taxon>metagenomes</taxon>
        <taxon>ecological metagenomes</taxon>
    </lineage>
</organism>
<name>A0A1J5S7T4_9ZZZZ</name>
<feature type="compositionally biased region" description="Basic and acidic residues" evidence="1">
    <location>
        <begin position="14"/>
        <end position="23"/>
    </location>
</feature>
<protein>
    <submittedName>
        <fullName evidence="3">Putative HTH-type transcriptional regulator YusO</fullName>
    </submittedName>
</protein>
<dbReference type="CDD" id="cd00090">
    <property type="entry name" value="HTH_ARSR"/>
    <property type="match status" value="1"/>
</dbReference>
<feature type="domain" description="HTH marR-type" evidence="2">
    <location>
        <begin position="27"/>
        <end position="167"/>
    </location>
</feature>
<dbReference type="InterPro" id="IPR000835">
    <property type="entry name" value="HTH_MarR-typ"/>
</dbReference>
<dbReference type="GO" id="GO:0006950">
    <property type="term" value="P:response to stress"/>
    <property type="evidence" value="ECO:0007669"/>
    <property type="project" value="TreeGrafter"/>
</dbReference>
<dbReference type="InterPro" id="IPR011991">
    <property type="entry name" value="ArsR-like_HTH"/>
</dbReference>
<dbReference type="EMBL" id="MLJW01000059">
    <property type="protein sequence ID" value="OIR04186.1"/>
    <property type="molecule type" value="Genomic_DNA"/>
</dbReference>
<reference evidence="3" key="1">
    <citation type="submission" date="2016-10" db="EMBL/GenBank/DDBJ databases">
        <title>Sequence of Gallionella enrichment culture.</title>
        <authorList>
            <person name="Poehlein A."/>
            <person name="Muehling M."/>
            <person name="Daniel R."/>
        </authorList>
    </citation>
    <scope>NUCLEOTIDE SEQUENCE</scope>
</reference>
<dbReference type="AlphaFoldDB" id="A0A1J5S7T4"/>
<dbReference type="Pfam" id="PF12802">
    <property type="entry name" value="MarR_2"/>
    <property type="match status" value="1"/>
</dbReference>
<feature type="region of interest" description="Disordered" evidence="1">
    <location>
        <begin position="1"/>
        <end position="23"/>
    </location>
</feature>
<dbReference type="Gene3D" id="1.10.10.10">
    <property type="entry name" value="Winged helix-like DNA-binding domain superfamily/Winged helix DNA-binding domain"/>
    <property type="match status" value="1"/>
</dbReference>
<proteinExistence type="predicted"/>
<evidence type="ECO:0000256" key="1">
    <source>
        <dbReference type="SAM" id="MobiDB-lite"/>
    </source>
</evidence>
<dbReference type="SUPFAM" id="SSF46785">
    <property type="entry name" value="Winged helix' DNA-binding domain"/>
    <property type="match status" value="1"/>
</dbReference>
<dbReference type="GO" id="GO:0003700">
    <property type="term" value="F:DNA-binding transcription factor activity"/>
    <property type="evidence" value="ECO:0007669"/>
    <property type="project" value="InterPro"/>
</dbReference>
<dbReference type="SMART" id="SM00347">
    <property type="entry name" value="HTH_MARR"/>
    <property type="match status" value="1"/>
</dbReference>
<dbReference type="InterPro" id="IPR036390">
    <property type="entry name" value="WH_DNA-bd_sf"/>
</dbReference>
<evidence type="ECO:0000313" key="3">
    <source>
        <dbReference type="EMBL" id="OIR04186.1"/>
    </source>
</evidence>
<gene>
    <name evidence="3" type="primary">yusO_6</name>
    <name evidence="3" type="ORF">GALL_136680</name>
</gene>
<dbReference type="PANTHER" id="PTHR33164">
    <property type="entry name" value="TRANSCRIPTIONAL REGULATOR, MARR FAMILY"/>
    <property type="match status" value="1"/>
</dbReference>